<dbReference type="SMART" id="SM00388">
    <property type="entry name" value="HisKA"/>
    <property type="match status" value="1"/>
</dbReference>
<dbReference type="PROSITE" id="PS50109">
    <property type="entry name" value="HIS_KIN"/>
    <property type="match status" value="1"/>
</dbReference>
<comment type="caution">
    <text evidence="10">The sequence shown here is derived from an EMBL/GenBank/DDBJ whole genome shotgun (WGS) entry which is preliminary data.</text>
</comment>
<dbReference type="Gene3D" id="1.10.287.130">
    <property type="match status" value="1"/>
</dbReference>
<evidence type="ECO:0000256" key="6">
    <source>
        <dbReference type="ARBA" id="ARBA00022777"/>
    </source>
</evidence>
<dbReference type="Gene3D" id="3.30.565.10">
    <property type="entry name" value="Histidine kinase-like ATPase, C-terminal domain"/>
    <property type="match status" value="1"/>
</dbReference>
<keyword evidence="4" id="KW-0808">Transferase</keyword>
<dbReference type="InterPro" id="IPR003661">
    <property type="entry name" value="HisK_dim/P_dom"/>
</dbReference>
<feature type="domain" description="Histidine kinase" evidence="9">
    <location>
        <begin position="204"/>
        <end position="402"/>
    </location>
</feature>
<gene>
    <name evidence="10" type="ORF">LCGC14_0199060</name>
</gene>
<sequence length="402" mass="46038">MGSLLAFIIAGYIILLNYTTIIDKDVNEYLINREEIATTQIVNDIQIASLNNYEQIIKKIQPIDDLDELVLKDTSMYDVIDDHFHKYRKLQVNRKIGRQYFDITIFKSLIQTEILVTEVLKSMITVFLGLLVFLIVGNILISRNLWKPFKDTLSKLKDYELGSVKPVDFSKTSTREFGQLNSMINIMTNKIHTDYVNLKEFTENAAHEIQTPLAIIRSKCELLLQSGTLNETELKNAKSIYNSCLRLSKINRGLSLLAEIESGVYGVSKKVNVTEILEHQIEHYKEAIDLNNLQLEVLVENEIKHDINAELAEVLISNFIKNAIKHNISDGKISIRTSTNKIHFSNSGEPKGIDKVMFKRFEKSNTNSLGLGLSIISKICRKFDIKLVYNYQNGTHNFELIF</sequence>
<dbReference type="InterPro" id="IPR050428">
    <property type="entry name" value="TCS_sensor_his_kinase"/>
</dbReference>
<keyword evidence="6" id="KW-0418">Kinase</keyword>
<feature type="transmembrane region" description="Helical" evidence="8">
    <location>
        <begin position="119"/>
        <end position="141"/>
    </location>
</feature>
<evidence type="ECO:0000256" key="2">
    <source>
        <dbReference type="ARBA" id="ARBA00012438"/>
    </source>
</evidence>
<evidence type="ECO:0000256" key="5">
    <source>
        <dbReference type="ARBA" id="ARBA00022692"/>
    </source>
</evidence>
<dbReference type="Pfam" id="PF02518">
    <property type="entry name" value="HATPase_c"/>
    <property type="match status" value="1"/>
</dbReference>
<keyword evidence="5 8" id="KW-0812">Transmembrane</keyword>
<evidence type="ECO:0000256" key="7">
    <source>
        <dbReference type="ARBA" id="ARBA00022989"/>
    </source>
</evidence>
<dbReference type="InterPro" id="IPR036097">
    <property type="entry name" value="HisK_dim/P_sf"/>
</dbReference>
<protein>
    <recommendedName>
        <fullName evidence="2">histidine kinase</fullName>
        <ecNumber evidence="2">2.7.13.3</ecNumber>
    </recommendedName>
</protein>
<dbReference type="InterPro" id="IPR005467">
    <property type="entry name" value="His_kinase_dom"/>
</dbReference>
<dbReference type="EMBL" id="LAZR01000087">
    <property type="protein sequence ID" value="KKN93271.1"/>
    <property type="molecule type" value="Genomic_DNA"/>
</dbReference>
<comment type="catalytic activity">
    <reaction evidence="1">
        <text>ATP + protein L-histidine = ADP + protein N-phospho-L-histidine.</text>
        <dbReference type="EC" id="2.7.13.3"/>
    </reaction>
</comment>
<evidence type="ECO:0000256" key="3">
    <source>
        <dbReference type="ARBA" id="ARBA00022553"/>
    </source>
</evidence>
<organism evidence="10">
    <name type="scientific">marine sediment metagenome</name>
    <dbReference type="NCBI Taxonomy" id="412755"/>
    <lineage>
        <taxon>unclassified sequences</taxon>
        <taxon>metagenomes</taxon>
        <taxon>ecological metagenomes</taxon>
    </lineage>
</organism>
<dbReference type="EC" id="2.7.13.3" evidence="2"/>
<evidence type="ECO:0000259" key="9">
    <source>
        <dbReference type="PROSITE" id="PS50109"/>
    </source>
</evidence>
<evidence type="ECO:0000256" key="4">
    <source>
        <dbReference type="ARBA" id="ARBA00022679"/>
    </source>
</evidence>
<dbReference type="CDD" id="cd00082">
    <property type="entry name" value="HisKA"/>
    <property type="match status" value="1"/>
</dbReference>
<dbReference type="Pfam" id="PF00512">
    <property type="entry name" value="HisKA"/>
    <property type="match status" value="1"/>
</dbReference>
<accession>A0A0F9X3A7</accession>
<keyword evidence="3" id="KW-0597">Phosphoprotein</keyword>
<keyword evidence="7 8" id="KW-1133">Transmembrane helix</keyword>
<dbReference type="InterPro" id="IPR003594">
    <property type="entry name" value="HATPase_dom"/>
</dbReference>
<dbReference type="PANTHER" id="PTHR45436">
    <property type="entry name" value="SENSOR HISTIDINE KINASE YKOH"/>
    <property type="match status" value="1"/>
</dbReference>
<evidence type="ECO:0000256" key="1">
    <source>
        <dbReference type="ARBA" id="ARBA00000085"/>
    </source>
</evidence>
<reference evidence="10" key="1">
    <citation type="journal article" date="2015" name="Nature">
        <title>Complex archaea that bridge the gap between prokaryotes and eukaryotes.</title>
        <authorList>
            <person name="Spang A."/>
            <person name="Saw J.H."/>
            <person name="Jorgensen S.L."/>
            <person name="Zaremba-Niedzwiedzka K."/>
            <person name="Martijn J."/>
            <person name="Lind A.E."/>
            <person name="van Eijk R."/>
            <person name="Schleper C."/>
            <person name="Guy L."/>
            <person name="Ettema T.J."/>
        </authorList>
    </citation>
    <scope>NUCLEOTIDE SEQUENCE</scope>
</reference>
<evidence type="ECO:0000256" key="8">
    <source>
        <dbReference type="SAM" id="Phobius"/>
    </source>
</evidence>
<proteinExistence type="predicted"/>
<keyword evidence="8" id="KW-0472">Membrane</keyword>
<dbReference type="AlphaFoldDB" id="A0A0F9X3A7"/>
<dbReference type="PANTHER" id="PTHR45436:SF5">
    <property type="entry name" value="SENSOR HISTIDINE KINASE TRCS"/>
    <property type="match status" value="1"/>
</dbReference>
<dbReference type="SUPFAM" id="SSF55874">
    <property type="entry name" value="ATPase domain of HSP90 chaperone/DNA topoisomerase II/histidine kinase"/>
    <property type="match status" value="1"/>
</dbReference>
<dbReference type="InterPro" id="IPR036890">
    <property type="entry name" value="HATPase_C_sf"/>
</dbReference>
<evidence type="ECO:0000313" key="10">
    <source>
        <dbReference type="EMBL" id="KKN93271.1"/>
    </source>
</evidence>
<dbReference type="SUPFAM" id="SSF47384">
    <property type="entry name" value="Homodimeric domain of signal transducing histidine kinase"/>
    <property type="match status" value="1"/>
</dbReference>
<name>A0A0F9X3A7_9ZZZZ</name>
<dbReference type="GO" id="GO:0005886">
    <property type="term" value="C:plasma membrane"/>
    <property type="evidence" value="ECO:0007669"/>
    <property type="project" value="TreeGrafter"/>
</dbReference>
<dbReference type="GO" id="GO:0000155">
    <property type="term" value="F:phosphorelay sensor kinase activity"/>
    <property type="evidence" value="ECO:0007669"/>
    <property type="project" value="InterPro"/>
</dbReference>